<reference evidence="2" key="1">
    <citation type="submission" date="2024-02" db="EMBL/GenBank/DDBJ databases">
        <authorList>
            <consortium name="ELIXIR-Norway"/>
            <consortium name="Elixir Norway"/>
        </authorList>
    </citation>
    <scope>NUCLEOTIDE SEQUENCE</scope>
</reference>
<protein>
    <recommendedName>
        <fullName evidence="1">HTH cro/C1-type domain-containing protein</fullName>
    </recommendedName>
</protein>
<evidence type="ECO:0000313" key="3">
    <source>
        <dbReference type="Proteomes" id="UP001497444"/>
    </source>
</evidence>
<dbReference type="SMART" id="SM00530">
    <property type="entry name" value="HTH_XRE"/>
    <property type="match status" value="1"/>
</dbReference>
<dbReference type="SUPFAM" id="SSF47413">
    <property type="entry name" value="lambda repressor-like DNA-binding domains"/>
    <property type="match status" value="1"/>
</dbReference>
<dbReference type="Gene3D" id="1.10.260.40">
    <property type="entry name" value="lambda repressor-like DNA-binding domains"/>
    <property type="match status" value="1"/>
</dbReference>
<sequence>MITSGQQLKSVQETISRFAESIEEVKRQQAEGKIPANDAEISIGGFNYEIKKLKQQVDEYKSLISGSMDYIDARKLEDLPRTMIQLRLALGWSQKRLADELGVQQQQIARYEATDYEGISFQRMLVMLNAFDAHISIEKIRMTIDGKSQTKFLLPKGYKPEDIVRKKRMGLFNLSKAAS</sequence>
<feature type="domain" description="HTH cro/C1-type" evidence="1">
    <location>
        <begin position="83"/>
        <end position="140"/>
    </location>
</feature>
<dbReference type="InterPro" id="IPR001387">
    <property type="entry name" value="Cro/C1-type_HTH"/>
</dbReference>
<evidence type="ECO:0000313" key="2">
    <source>
        <dbReference type="EMBL" id="CAK9252046.1"/>
    </source>
</evidence>
<dbReference type="InterPro" id="IPR010982">
    <property type="entry name" value="Lambda_DNA-bd_dom_sf"/>
</dbReference>
<accession>A0ABP0VDK6</accession>
<keyword evidence="3" id="KW-1185">Reference proteome</keyword>
<dbReference type="PROSITE" id="PS50943">
    <property type="entry name" value="HTH_CROC1"/>
    <property type="match status" value="1"/>
</dbReference>
<evidence type="ECO:0000259" key="1">
    <source>
        <dbReference type="PROSITE" id="PS50943"/>
    </source>
</evidence>
<name>A0ABP0VDK6_9BRYO</name>
<dbReference type="Pfam" id="PF01381">
    <property type="entry name" value="HTH_3"/>
    <property type="match status" value="1"/>
</dbReference>
<proteinExistence type="predicted"/>
<dbReference type="CDD" id="cd00093">
    <property type="entry name" value="HTH_XRE"/>
    <property type="match status" value="1"/>
</dbReference>
<comment type="caution">
    <text evidence="2">The sequence shown here is derived from an EMBL/GenBank/DDBJ whole genome shotgun (WGS) entry which is preliminary data.</text>
</comment>
<organism evidence="2 3">
    <name type="scientific">Sphagnum jensenii</name>
    <dbReference type="NCBI Taxonomy" id="128206"/>
    <lineage>
        <taxon>Eukaryota</taxon>
        <taxon>Viridiplantae</taxon>
        <taxon>Streptophyta</taxon>
        <taxon>Embryophyta</taxon>
        <taxon>Bryophyta</taxon>
        <taxon>Sphagnophytina</taxon>
        <taxon>Sphagnopsida</taxon>
        <taxon>Sphagnales</taxon>
        <taxon>Sphagnaceae</taxon>
        <taxon>Sphagnum</taxon>
    </lineage>
</organism>
<dbReference type="Proteomes" id="UP001497444">
    <property type="component" value="Unassembled WGS sequence"/>
</dbReference>
<dbReference type="EMBL" id="CAXAQS010000543">
    <property type="protein sequence ID" value="CAK9252046.1"/>
    <property type="molecule type" value="Genomic_DNA"/>
</dbReference>
<gene>
    <name evidence="2" type="ORF">CSSPJE1EN1_LOCUS27424</name>
</gene>